<comment type="caution">
    <text evidence="2">The sequence shown here is derived from an EMBL/GenBank/DDBJ whole genome shotgun (WGS) entry which is preliminary data.</text>
</comment>
<dbReference type="Proteomes" id="UP000186868">
    <property type="component" value="Unassembled WGS sequence"/>
</dbReference>
<gene>
    <name evidence="2" type="ORF">NIES593_05710</name>
</gene>
<keyword evidence="1" id="KW-0812">Transmembrane</keyword>
<dbReference type="AlphaFoldDB" id="A0A1U7HNT6"/>
<accession>A0A1U7HNT6</accession>
<keyword evidence="1" id="KW-1133">Transmembrane helix</keyword>
<protein>
    <submittedName>
        <fullName evidence="2">Uncharacterized protein</fullName>
    </submittedName>
</protein>
<dbReference type="OrthoDB" id="5521818at2"/>
<feature type="transmembrane region" description="Helical" evidence="1">
    <location>
        <begin position="66"/>
        <end position="83"/>
    </location>
</feature>
<dbReference type="EMBL" id="MRCB01000004">
    <property type="protein sequence ID" value="OKH25252.1"/>
    <property type="molecule type" value="Genomic_DNA"/>
</dbReference>
<evidence type="ECO:0000256" key="1">
    <source>
        <dbReference type="SAM" id="Phobius"/>
    </source>
</evidence>
<sequence length="161" mass="17617">MLKISRLGTVATLVSTSIASSLLIFPLASAVREGQANLSALSATDEIVNTRVDFTGVRSLDEAEKILGITALGLGAGAAGIVWRRAKAKKPLVFSSTRLENALSIDRASPQLRQKLLRLLHNDRPTANRLLAGAQIHYPNRSVNWLVEKVIYDLERDRGRY</sequence>
<keyword evidence="3" id="KW-1185">Reference proteome</keyword>
<keyword evidence="1" id="KW-0472">Membrane</keyword>
<reference evidence="2 3" key="1">
    <citation type="submission" date="2016-11" db="EMBL/GenBank/DDBJ databases">
        <title>Draft Genome Sequences of Nine Cyanobacterial Strains from Diverse Habitats.</title>
        <authorList>
            <person name="Zhu T."/>
            <person name="Hou S."/>
            <person name="Lu X."/>
            <person name="Hess W.R."/>
        </authorList>
    </citation>
    <scope>NUCLEOTIDE SEQUENCE [LARGE SCALE GENOMIC DNA]</scope>
    <source>
        <strain evidence="2 3">NIES-593</strain>
    </source>
</reference>
<evidence type="ECO:0000313" key="2">
    <source>
        <dbReference type="EMBL" id="OKH25252.1"/>
    </source>
</evidence>
<organism evidence="2 3">
    <name type="scientific">Hydrococcus rivularis NIES-593</name>
    <dbReference type="NCBI Taxonomy" id="1921803"/>
    <lineage>
        <taxon>Bacteria</taxon>
        <taxon>Bacillati</taxon>
        <taxon>Cyanobacteriota</taxon>
        <taxon>Cyanophyceae</taxon>
        <taxon>Pleurocapsales</taxon>
        <taxon>Hydrococcaceae</taxon>
        <taxon>Hydrococcus</taxon>
    </lineage>
</organism>
<dbReference type="RefSeq" id="WP_073598660.1">
    <property type="nucleotide sequence ID" value="NZ_MRCB01000004.1"/>
</dbReference>
<dbReference type="STRING" id="1921803.NIES593_05710"/>
<evidence type="ECO:0000313" key="3">
    <source>
        <dbReference type="Proteomes" id="UP000186868"/>
    </source>
</evidence>
<proteinExistence type="predicted"/>
<name>A0A1U7HNT6_9CYAN</name>